<dbReference type="GO" id="GO:0030428">
    <property type="term" value="C:cell septum"/>
    <property type="evidence" value="ECO:0007669"/>
    <property type="project" value="TreeGrafter"/>
</dbReference>
<dbReference type="GO" id="GO:0008745">
    <property type="term" value="F:N-acetylmuramoyl-L-alanine amidase activity"/>
    <property type="evidence" value="ECO:0007669"/>
    <property type="project" value="UniProtKB-EC"/>
</dbReference>
<evidence type="ECO:0000259" key="1">
    <source>
        <dbReference type="PROSITE" id="PS51724"/>
    </source>
</evidence>
<dbReference type="InterPro" id="IPR052521">
    <property type="entry name" value="Cell_div_SPOR-domain"/>
</dbReference>
<name>A0A4U8Q727_9FIRM</name>
<gene>
    <name evidence="2" type="primary">cwlC_2</name>
    <name evidence="2" type="ORF">DSM106044_02413</name>
</gene>
<dbReference type="GO" id="GO:0042834">
    <property type="term" value="F:peptidoglycan binding"/>
    <property type="evidence" value="ECO:0007669"/>
    <property type="project" value="InterPro"/>
</dbReference>
<organism evidence="2 3">
    <name type="scientific">Robinsoniella peoriensis</name>
    <dbReference type="NCBI Taxonomy" id="180332"/>
    <lineage>
        <taxon>Bacteria</taxon>
        <taxon>Bacillati</taxon>
        <taxon>Bacillota</taxon>
        <taxon>Clostridia</taxon>
        <taxon>Lachnospirales</taxon>
        <taxon>Lachnospiraceae</taxon>
        <taxon>Robinsoniella</taxon>
    </lineage>
</organism>
<dbReference type="Proteomes" id="UP000306509">
    <property type="component" value="Unassembled WGS sequence"/>
</dbReference>
<protein>
    <submittedName>
        <fullName evidence="2">Sporulation-specific N-acetylmuramoyl-L-alanine amidase</fullName>
        <ecNumber evidence="2">3.5.1.28</ecNumber>
    </submittedName>
</protein>
<dbReference type="PANTHER" id="PTHR38687">
    <property type="entry name" value="CELL DIVISION PROTEIN DEDD-RELATED"/>
    <property type="match status" value="1"/>
</dbReference>
<dbReference type="SMART" id="SM00644">
    <property type="entry name" value="Ami_2"/>
    <property type="match status" value="1"/>
</dbReference>
<dbReference type="CDD" id="cd06583">
    <property type="entry name" value="PGRP"/>
    <property type="match status" value="1"/>
</dbReference>
<dbReference type="GO" id="GO:0009253">
    <property type="term" value="P:peptidoglycan catabolic process"/>
    <property type="evidence" value="ECO:0007669"/>
    <property type="project" value="InterPro"/>
</dbReference>
<accession>A0A4U8Q727</accession>
<dbReference type="RefSeq" id="WP_161597332.1">
    <property type="nucleotide sequence ID" value="NZ_QGQD01000049.1"/>
</dbReference>
<dbReference type="InterPro" id="IPR002502">
    <property type="entry name" value="Amidase_domain"/>
</dbReference>
<dbReference type="STRING" id="180332.GCA_000797495_00723"/>
<dbReference type="InterPro" id="IPR036505">
    <property type="entry name" value="Amidase/PGRP_sf"/>
</dbReference>
<reference evidence="2 3" key="1">
    <citation type="journal article" date="2019" name="Anaerobe">
        <title>Detection of Robinsoniella peoriensis in multiple bone samples of a trauma patient.</title>
        <authorList>
            <person name="Schrottner P."/>
            <person name="Hartwich K."/>
            <person name="Bunk B."/>
            <person name="Schober I."/>
            <person name="Helbig S."/>
            <person name="Rudolph W.W."/>
            <person name="Gunzer F."/>
        </authorList>
    </citation>
    <scope>NUCLEOTIDE SEQUENCE [LARGE SCALE GENOMIC DNA]</scope>
    <source>
        <strain evidence="2 3">DSM 106044</strain>
    </source>
</reference>
<dbReference type="GO" id="GO:0032506">
    <property type="term" value="P:cytokinetic process"/>
    <property type="evidence" value="ECO:0007669"/>
    <property type="project" value="TreeGrafter"/>
</dbReference>
<dbReference type="InterPro" id="IPR007730">
    <property type="entry name" value="SPOR-like_dom"/>
</dbReference>
<dbReference type="Gene3D" id="3.30.70.1070">
    <property type="entry name" value="Sporulation related repeat"/>
    <property type="match status" value="1"/>
</dbReference>
<dbReference type="SUPFAM" id="SSF110997">
    <property type="entry name" value="Sporulation related repeat"/>
    <property type="match status" value="1"/>
</dbReference>
<sequence>MEIKKSILTNSSCYKTGRTITPQGIMTHSTATPGGTAKDFISYWNGDIDACTNYIIDDTGIYQLLPETHRSWHAGSPANDMYISYEICEPGTFSYNGQWQSMGNYDPSLPENIRYFRNVYEKAVWLSAYFCKKYGWKPDKEHVLCHYEGFLKGVATEHVDVTHWFPKHGKSMDTFRADVKAAMGNESKPENPKPEDPKPEENVQYYVQAGSFKDEKMANSLSAVLNKKGFQTFVKKVNKLYKIQAGAFRDRENAAKMVQKLKDAGFESFIIKKS</sequence>
<proteinExistence type="predicted"/>
<dbReference type="SUPFAM" id="SSF55846">
    <property type="entry name" value="N-acetylmuramoyl-L-alanine amidase-like"/>
    <property type="match status" value="1"/>
</dbReference>
<dbReference type="Pfam" id="PF01510">
    <property type="entry name" value="Amidase_2"/>
    <property type="match status" value="1"/>
</dbReference>
<dbReference type="EC" id="3.5.1.28" evidence="2"/>
<dbReference type="Gene3D" id="3.40.80.10">
    <property type="entry name" value="Peptidoglycan recognition protein-like"/>
    <property type="match status" value="1"/>
</dbReference>
<dbReference type="PANTHER" id="PTHR38687:SF1">
    <property type="entry name" value="CELL DIVISION PROTEIN DEDD"/>
    <property type="match status" value="1"/>
</dbReference>
<dbReference type="PROSITE" id="PS51724">
    <property type="entry name" value="SPOR"/>
    <property type="match status" value="1"/>
</dbReference>
<dbReference type="GO" id="GO:0032153">
    <property type="term" value="C:cell division site"/>
    <property type="evidence" value="ECO:0007669"/>
    <property type="project" value="TreeGrafter"/>
</dbReference>
<evidence type="ECO:0000313" key="3">
    <source>
        <dbReference type="Proteomes" id="UP000306509"/>
    </source>
</evidence>
<feature type="domain" description="SPOR" evidence="1">
    <location>
        <begin position="199"/>
        <end position="273"/>
    </location>
</feature>
<dbReference type="Pfam" id="PF05036">
    <property type="entry name" value="SPOR"/>
    <property type="match status" value="1"/>
</dbReference>
<comment type="caution">
    <text evidence="2">The sequence shown here is derived from an EMBL/GenBank/DDBJ whole genome shotgun (WGS) entry which is preliminary data.</text>
</comment>
<evidence type="ECO:0000313" key="2">
    <source>
        <dbReference type="EMBL" id="TLD00712.1"/>
    </source>
</evidence>
<keyword evidence="2" id="KW-0378">Hydrolase</keyword>
<dbReference type="EMBL" id="QGQD01000049">
    <property type="protein sequence ID" value="TLD00712.1"/>
    <property type="molecule type" value="Genomic_DNA"/>
</dbReference>
<keyword evidence="3" id="KW-1185">Reference proteome</keyword>
<dbReference type="InterPro" id="IPR036680">
    <property type="entry name" value="SPOR-like_sf"/>
</dbReference>
<dbReference type="AlphaFoldDB" id="A0A4U8Q727"/>